<dbReference type="SUPFAM" id="SSF52540">
    <property type="entry name" value="P-loop containing nucleoside triphosphate hydrolases"/>
    <property type="match status" value="1"/>
</dbReference>
<evidence type="ECO:0000256" key="8">
    <source>
        <dbReference type="ARBA" id="ARBA00048988"/>
    </source>
</evidence>
<protein>
    <recommendedName>
        <fullName evidence="7">DNA 3'-5' helicase</fullName>
        <ecNumber evidence="7">5.6.2.4</ecNumber>
    </recommendedName>
</protein>
<keyword evidence="3 9" id="KW-0347">Helicase</keyword>
<evidence type="ECO:0000313" key="11">
    <source>
        <dbReference type="EMBL" id="MCM1983974.1"/>
    </source>
</evidence>
<keyword evidence="1 9" id="KW-0547">Nucleotide-binding</keyword>
<evidence type="ECO:0000256" key="3">
    <source>
        <dbReference type="ARBA" id="ARBA00022806"/>
    </source>
</evidence>
<dbReference type="InterPro" id="IPR000212">
    <property type="entry name" value="DNA_helicase_UvrD/REP"/>
</dbReference>
<comment type="catalytic activity">
    <reaction evidence="8">
        <text>ATP + H2O = ADP + phosphate + H(+)</text>
        <dbReference type="Rhea" id="RHEA:13065"/>
        <dbReference type="ChEBI" id="CHEBI:15377"/>
        <dbReference type="ChEBI" id="CHEBI:15378"/>
        <dbReference type="ChEBI" id="CHEBI:30616"/>
        <dbReference type="ChEBI" id="CHEBI:43474"/>
        <dbReference type="ChEBI" id="CHEBI:456216"/>
        <dbReference type="EC" id="5.6.2.4"/>
    </reaction>
</comment>
<evidence type="ECO:0000256" key="5">
    <source>
        <dbReference type="ARBA" id="ARBA00023235"/>
    </source>
</evidence>
<dbReference type="PANTHER" id="PTHR11070">
    <property type="entry name" value="UVRD / RECB / PCRA DNA HELICASE FAMILY MEMBER"/>
    <property type="match status" value="1"/>
</dbReference>
<proteinExistence type="predicted"/>
<dbReference type="AlphaFoldDB" id="A0ABD4T699"/>
<dbReference type="InterPro" id="IPR027417">
    <property type="entry name" value="P-loop_NTPase"/>
</dbReference>
<name>A0ABD4T699_9CYAN</name>
<dbReference type="Proteomes" id="UP000031561">
    <property type="component" value="Unassembled WGS sequence"/>
</dbReference>
<dbReference type="RefSeq" id="WP_166282816.1">
    <property type="nucleotide sequence ID" value="NZ_JTHE03000082.1"/>
</dbReference>
<evidence type="ECO:0000256" key="1">
    <source>
        <dbReference type="ARBA" id="ARBA00022741"/>
    </source>
</evidence>
<sequence length="674" mass="77944">MKIAVSQTFLQSIVNTPKNVLLSLNQFIRNVEADSQYLRKAEKVEGGKCFKLKISNSYRLFYIHKSDFMILLDIRKRNGKTYKNLEPIKDAQRIYSESDNFHEIEIAELIVDEPQSEETIIKIADLIKSRIPKKYWDKLLRITDEDEILNLDLPIEYIDYIIENFTLNSSTSIEEVENDTFYNLSSESDFNKYINNDISRSEYIIRNLYLTDEQKAILENSEPGPVLVKGGPGTGKSILALYKVKRLLESGENKILFTTHNEALAEQSKDYLETLIGSELEKFSVEVKTVTEVAEEIFFANNSTHKICDQKQANLILDSSIELMHGVQGISQFFQDITSSYILEEFQLVIDGRGIKSEQDYIDNPRFGRDKQLNKSQRKIIWKIYLKWTDLLDKSGLLTIEKLKCKVLSQVETNKTYFYNHIIVDEAQDLSPIALKLLFNLAPKEGFYLTADTDQSLYQRSFGWDHIQHYIGYQGETKELKKGFRSVYEVWRAYNNIVPGFRSARSERQSGSKPELLFTDDPITQVEYIKDFLDRSVRENPKHPRFAAVILVPNADYGNLLSSQLTHHKLPAEYVDSRENYGLSDRWIKVMSVQDSKGLEFPFVVVAGLKEGIFPQNITSKNTHEAIQIKKQYQQLFYVACSRAKYRLLVCASTIRPSSLLKGINESYWNCVRK</sequence>
<evidence type="ECO:0000256" key="6">
    <source>
        <dbReference type="ARBA" id="ARBA00034617"/>
    </source>
</evidence>
<accession>A0ABD4T699</accession>
<dbReference type="GO" id="GO:0043138">
    <property type="term" value="F:3'-5' DNA helicase activity"/>
    <property type="evidence" value="ECO:0007669"/>
    <property type="project" value="UniProtKB-EC"/>
</dbReference>
<dbReference type="GO" id="GO:0016787">
    <property type="term" value="F:hydrolase activity"/>
    <property type="evidence" value="ECO:0007669"/>
    <property type="project" value="UniProtKB-UniRule"/>
</dbReference>
<reference evidence="11 12" key="1">
    <citation type="journal article" date="2015" name="Genome Announc.">
        <title>Draft Genome Sequence of Filamentous Marine Cyanobacterium Lyngbya confervoides Strain BDU141951.</title>
        <authorList>
            <person name="Chandrababunaidu M.M."/>
            <person name="Sen D."/>
            <person name="Tripathy S."/>
        </authorList>
    </citation>
    <scope>NUCLEOTIDE SEQUENCE [LARGE SCALE GENOMIC DNA]</scope>
    <source>
        <strain evidence="11 12">BDU141951</strain>
    </source>
</reference>
<evidence type="ECO:0000256" key="9">
    <source>
        <dbReference type="PROSITE-ProRule" id="PRU00560"/>
    </source>
</evidence>
<gene>
    <name evidence="11" type="ORF">QQ91_0014215</name>
</gene>
<evidence type="ECO:0000256" key="4">
    <source>
        <dbReference type="ARBA" id="ARBA00022840"/>
    </source>
</evidence>
<dbReference type="PROSITE" id="PS51198">
    <property type="entry name" value="UVRD_HELICASE_ATP_BIND"/>
    <property type="match status" value="1"/>
</dbReference>
<dbReference type="Pfam" id="PF13361">
    <property type="entry name" value="UvrD_C"/>
    <property type="match status" value="1"/>
</dbReference>
<evidence type="ECO:0000313" key="12">
    <source>
        <dbReference type="Proteomes" id="UP000031561"/>
    </source>
</evidence>
<dbReference type="InterPro" id="IPR014017">
    <property type="entry name" value="DNA_helicase_UvrD-like_C"/>
</dbReference>
<dbReference type="PANTHER" id="PTHR11070:SF45">
    <property type="entry name" value="DNA 3'-5' HELICASE"/>
    <property type="match status" value="1"/>
</dbReference>
<dbReference type="EC" id="5.6.2.4" evidence="7"/>
<keyword evidence="5" id="KW-0413">Isomerase</keyword>
<keyword evidence="4 9" id="KW-0067">ATP-binding</keyword>
<dbReference type="GO" id="GO:0005524">
    <property type="term" value="F:ATP binding"/>
    <property type="evidence" value="ECO:0007669"/>
    <property type="project" value="UniProtKB-UniRule"/>
</dbReference>
<organism evidence="11 12">
    <name type="scientific">Lyngbya confervoides BDU141951</name>
    <dbReference type="NCBI Taxonomy" id="1574623"/>
    <lineage>
        <taxon>Bacteria</taxon>
        <taxon>Bacillati</taxon>
        <taxon>Cyanobacteriota</taxon>
        <taxon>Cyanophyceae</taxon>
        <taxon>Oscillatoriophycideae</taxon>
        <taxon>Oscillatoriales</taxon>
        <taxon>Microcoleaceae</taxon>
        <taxon>Lyngbya</taxon>
    </lineage>
</organism>
<evidence type="ECO:0000256" key="2">
    <source>
        <dbReference type="ARBA" id="ARBA00022801"/>
    </source>
</evidence>
<dbReference type="EMBL" id="JTHE03000082">
    <property type="protein sequence ID" value="MCM1983974.1"/>
    <property type="molecule type" value="Genomic_DNA"/>
</dbReference>
<comment type="caution">
    <text evidence="11">The sequence shown here is derived from an EMBL/GenBank/DDBJ whole genome shotgun (WGS) entry which is preliminary data.</text>
</comment>
<keyword evidence="12" id="KW-1185">Reference proteome</keyword>
<evidence type="ECO:0000256" key="7">
    <source>
        <dbReference type="ARBA" id="ARBA00034808"/>
    </source>
</evidence>
<dbReference type="InterPro" id="IPR014016">
    <property type="entry name" value="UvrD-like_ATP-bd"/>
</dbReference>
<keyword evidence="2 9" id="KW-0378">Hydrolase</keyword>
<feature type="binding site" evidence="9">
    <location>
        <begin position="230"/>
        <end position="237"/>
    </location>
    <ligand>
        <name>ATP</name>
        <dbReference type="ChEBI" id="CHEBI:30616"/>
    </ligand>
</feature>
<comment type="catalytic activity">
    <reaction evidence="6">
        <text>Couples ATP hydrolysis with the unwinding of duplex DNA by translocating in the 3'-5' direction.</text>
        <dbReference type="EC" id="5.6.2.4"/>
    </reaction>
</comment>
<feature type="domain" description="UvrD-like helicase ATP-binding" evidence="10">
    <location>
        <begin position="209"/>
        <end position="497"/>
    </location>
</feature>
<dbReference type="Pfam" id="PF00580">
    <property type="entry name" value="UvrD-helicase"/>
    <property type="match status" value="1"/>
</dbReference>
<dbReference type="Gene3D" id="3.40.50.300">
    <property type="entry name" value="P-loop containing nucleotide triphosphate hydrolases"/>
    <property type="match status" value="3"/>
</dbReference>
<evidence type="ECO:0000259" key="10">
    <source>
        <dbReference type="PROSITE" id="PS51198"/>
    </source>
</evidence>